<dbReference type="InterPro" id="IPR037257">
    <property type="entry name" value="T2SS_E_N_sf"/>
</dbReference>
<dbReference type="InterPro" id="IPR003593">
    <property type="entry name" value="AAA+_ATPase"/>
</dbReference>
<dbReference type="Pfam" id="PF00437">
    <property type="entry name" value="T2SSE"/>
    <property type="match status" value="1"/>
</dbReference>
<dbReference type="InterPro" id="IPR007831">
    <property type="entry name" value="T2SS_GspE_N"/>
</dbReference>
<dbReference type="PANTHER" id="PTHR30258">
    <property type="entry name" value="TYPE II SECRETION SYSTEM PROTEIN GSPE-RELATED"/>
    <property type="match status" value="1"/>
</dbReference>
<organism evidence="5 6">
    <name type="scientific">Candidatus Zambryskibacteria bacterium RIFCSPHIGHO2_02_FULL_43_14</name>
    <dbReference type="NCBI Taxonomy" id="1802748"/>
    <lineage>
        <taxon>Bacteria</taxon>
        <taxon>Candidatus Zambryskiibacteriota</taxon>
    </lineage>
</organism>
<proteinExistence type="inferred from homology"/>
<dbReference type="EMBL" id="MHVR01000015">
    <property type="protein sequence ID" value="OHA95870.1"/>
    <property type="molecule type" value="Genomic_DNA"/>
</dbReference>
<dbReference type="InterPro" id="IPR001482">
    <property type="entry name" value="T2SS/T4SS_dom"/>
</dbReference>
<dbReference type="InterPro" id="IPR027417">
    <property type="entry name" value="P-loop_NTPase"/>
</dbReference>
<dbReference type="GO" id="GO:0016887">
    <property type="term" value="F:ATP hydrolysis activity"/>
    <property type="evidence" value="ECO:0007669"/>
    <property type="project" value="TreeGrafter"/>
</dbReference>
<reference evidence="5 6" key="1">
    <citation type="journal article" date="2016" name="Nat. Commun.">
        <title>Thousands of microbial genomes shed light on interconnected biogeochemical processes in an aquifer system.</title>
        <authorList>
            <person name="Anantharaman K."/>
            <person name="Brown C.T."/>
            <person name="Hug L.A."/>
            <person name="Sharon I."/>
            <person name="Castelle C.J."/>
            <person name="Probst A.J."/>
            <person name="Thomas B.C."/>
            <person name="Singh A."/>
            <person name="Wilkins M.J."/>
            <person name="Karaoz U."/>
            <person name="Brodie E.L."/>
            <person name="Williams K.H."/>
            <person name="Hubbard S.S."/>
            <person name="Banfield J.F."/>
        </authorList>
    </citation>
    <scope>NUCLEOTIDE SEQUENCE [LARGE SCALE GENOMIC DNA]</scope>
</reference>
<evidence type="ECO:0000256" key="3">
    <source>
        <dbReference type="ARBA" id="ARBA00022840"/>
    </source>
</evidence>
<gene>
    <name evidence="5" type="ORF">A3C70_00205</name>
</gene>
<dbReference type="GO" id="GO:0005886">
    <property type="term" value="C:plasma membrane"/>
    <property type="evidence" value="ECO:0007669"/>
    <property type="project" value="TreeGrafter"/>
</dbReference>
<evidence type="ECO:0000259" key="4">
    <source>
        <dbReference type="PROSITE" id="PS00662"/>
    </source>
</evidence>
<dbReference type="Pfam" id="PF05157">
    <property type="entry name" value="MshEN"/>
    <property type="match status" value="1"/>
</dbReference>
<accession>A0A1G2TF19</accession>
<dbReference type="SUPFAM" id="SSF160246">
    <property type="entry name" value="EspE N-terminal domain-like"/>
    <property type="match status" value="1"/>
</dbReference>
<keyword evidence="3" id="KW-0067">ATP-binding</keyword>
<name>A0A1G2TF19_9BACT</name>
<dbReference type="Gene3D" id="3.30.300.160">
    <property type="entry name" value="Type II secretion system, protein E, N-terminal domain"/>
    <property type="match status" value="1"/>
</dbReference>
<dbReference type="PANTHER" id="PTHR30258:SF1">
    <property type="entry name" value="PROTEIN TRANSPORT PROTEIN HOFB HOMOLOG"/>
    <property type="match status" value="1"/>
</dbReference>
<dbReference type="PROSITE" id="PS00662">
    <property type="entry name" value="T2SP_E"/>
    <property type="match status" value="1"/>
</dbReference>
<sequence>MPSPAKSNGSLPDVPTRSLEGVEVSGKIFEYIPQESAEHYRIVPIGVKDGVLEVGATNPNDLEARDALNFISSRIAMPYKLFLISEDDFETMLEKYKGITGEVTKALTELESELSTSITQEIKSEEVKESSAAKIVEDAPVTKIVATILSYATEGKASDIHIEPTHDNVRVRFRVDGQLNTSLTLPVKVHSAVVARIKILSNMRLDEKRKPQDGRFSAKIEERKIDFRVSTFPTYYGEKVVMRILDQSQGLRTLDDMGFSEANLKTIRKVLKYPYGLILITGPTGSGKSTTLYAMLGEVDKDHSNVLSLEDPVEYSIDGVSQSQIHPEIDYTFATGLRTTLRQDPDIIMVGEIRDKETAQLAIQAALTGHLVFSTLHTNNAIGAIPRLIDMGVDPFLIAPTLVLTMAQRLVRKLCLNGGKPMIVGDSINLMIEKQFEDLPPVFRKQITFGKEVYEIEQTPECLNGTSGRVAVVEVLEMDKEIEAVILKDPTEIELYKVARAKGMLSMKEDAILKAFQRIIPFEEINTL</sequence>
<evidence type="ECO:0000313" key="5">
    <source>
        <dbReference type="EMBL" id="OHA95870.1"/>
    </source>
</evidence>
<evidence type="ECO:0000256" key="2">
    <source>
        <dbReference type="ARBA" id="ARBA00022741"/>
    </source>
</evidence>
<evidence type="ECO:0000256" key="1">
    <source>
        <dbReference type="ARBA" id="ARBA00006611"/>
    </source>
</evidence>
<dbReference type="SUPFAM" id="SSF52540">
    <property type="entry name" value="P-loop containing nucleoside triphosphate hydrolases"/>
    <property type="match status" value="1"/>
</dbReference>
<dbReference type="CDD" id="cd01129">
    <property type="entry name" value="PulE-GspE-like"/>
    <property type="match status" value="1"/>
</dbReference>
<feature type="domain" description="Bacterial type II secretion system protein E" evidence="4">
    <location>
        <begin position="341"/>
        <end position="355"/>
    </location>
</feature>
<protein>
    <recommendedName>
        <fullName evidence="4">Bacterial type II secretion system protein E domain-containing protein</fullName>
    </recommendedName>
</protein>
<dbReference type="Gene3D" id="3.40.50.300">
    <property type="entry name" value="P-loop containing nucleotide triphosphate hydrolases"/>
    <property type="match status" value="1"/>
</dbReference>
<dbReference type="SMART" id="SM00382">
    <property type="entry name" value="AAA"/>
    <property type="match status" value="1"/>
</dbReference>
<dbReference type="Proteomes" id="UP000178175">
    <property type="component" value="Unassembled WGS sequence"/>
</dbReference>
<dbReference type="AlphaFoldDB" id="A0A1G2TF19"/>
<comment type="caution">
    <text evidence="5">The sequence shown here is derived from an EMBL/GenBank/DDBJ whole genome shotgun (WGS) entry which is preliminary data.</text>
</comment>
<evidence type="ECO:0000313" key="6">
    <source>
        <dbReference type="Proteomes" id="UP000178175"/>
    </source>
</evidence>
<dbReference type="GO" id="GO:0005524">
    <property type="term" value="F:ATP binding"/>
    <property type="evidence" value="ECO:0007669"/>
    <property type="project" value="UniProtKB-KW"/>
</dbReference>
<dbReference type="Gene3D" id="3.30.450.90">
    <property type="match status" value="1"/>
</dbReference>
<keyword evidence="2" id="KW-0547">Nucleotide-binding</keyword>
<comment type="similarity">
    <text evidence="1">Belongs to the GSP E family.</text>
</comment>